<evidence type="ECO:0000256" key="1">
    <source>
        <dbReference type="RuleBase" id="RU363133"/>
    </source>
</evidence>
<dbReference type="GO" id="GO:0008083">
    <property type="term" value="F:growth factor activity"/>
    <property type="evidence" value="ECO:0007669"/>
    <property type="project" value="UniProtKB-KW"/>
</dbReference>
<keyword evidence="1" id="KW-0202">Cytokine</keyword>
<keyword evidence="1" id="KW-0964">Secreted</keyword>
<comment type="subcellular location">
    <subcellularLocation>
        <location evidence="1">Secreted</location>
    </subcellularLocation>
</comment>
<dbReference type="Pfam" id="PF03039">
    <property type="entry name" value="IL12"/>
    <property type="match status" value="1"/>
</dbReference>
<dbReference type="GO" id="GO:0005125">
    <property type="term" value="F:cytokine activity"/>
    <property type="evidence" value="ECO:0007669"/>
    <property type="project" value="UniProtKB-KW"/>
</dbReference>
<comment type="caution">
    <text evidence="2">The sequence shown here is derived from an EMBL/GenBank/DDBJ whole genome shotgun (WGS) entry which is preliminary data.</text>
</comment>
<dbReference type="InterPro" id="IPR009079">
    <property type="entry name" value="4_helix_cytokine-like_core"/>
</dbReference>
<dbReference type="Gene3D" id="1.20.1250.10">
    <property type="match status" value="1"/>
</dbReference>
<dbReference type="Proteomes" id="UP000424527">
    <property type="component" value="Unassembled WGS sequence"/>
</dbReference>
<sequence length="160" mass="17723">MCANCSSLYKSLLTSIAQLRSNKELCYGIPSDRVVVGSQADTVLACAPSLPQSECLKNIMKDLAYYAAAFESYLETPLQNPVNTTAVLKPVQDTIQSLRKNCSLKPNGENDSSEVNTAKIWGNESFNNRLEMCDMLRGFYVRAITINRAMGYISSGDYRK</sequence>
<dbReference type="InterPro" id="IPR004281">
    <property type="entry name" value="IL-12_alpha"/>
</dbReference>
<dbReference type="AlphaFoldDB" id="A0A6G0IVF6"/>
<reference evidence="2 3" key="1">
    <citation type="submission" date="2019-07" db="EMBL/GenBank/DDBJ databases">
        <title>Chromosome genome assembly for large yellow croaker.</title>
        <authorList>
            <person name="Xiao S."/>
        </authorList>
    </citation>
    <scope>NUCLEOTIDE SEQUENCE [LARGE SCALE GENOMIC DNA]</scope>
    <source>
        <strain evidence="2">JMULYC20181020</strain>
        <tissue evidence="2">Muscle</tissue>
    </source>
</reference>
<dbReference type="GO" id="GO:0006955">
    <property type="term" value="P:immune response"/>
    <property type="evidence" value="ECO:0007669"/>
    <property type="project" value="InterPro"/>
</dbReference>
<evidence type="ECO:0000313" key="2">
    <source>
        <dbReference type="EMBL" id="KAE8295226.1"/>
    </source>
</evidence>
<keyword evidence="1" id="KW-0339">Growth factor</keyword>
<dbReference type="EMBL" id="REGW02000006">
    <property type="protein sequence ID" value="KAE8295226.1"/>
    <property type="molecule type" value="Genomic_DNA"/>
</dbReference>
<dbReference type="GO" id="GO:0005143">
    <property type="term" value="F:interleukin-12 receptor binding"/>
    <property type="evidence" value="ECO:0007669"/>
    <property type="project" value="InterPro"/>
</dbReference>
<protein>
    <recommendedName>
        <fullName evidence="1">Interleukin-12 subunit alpha</fullName>
        <shortName evidence="1">IL-12A</shortName>
    </recommendedName>
</protein>
<comment type="subunit">
    <text evidence="1">Heterodimer with IL12B; disulfide-linked. The heterodimer is known as interleukin IL-12.</text>
</comment>
<gene>
    <name evidence="1" type="primary">IL12A</name>
    <name evidence="2" type="ORF">D5F01_LYC06152</name>
</gene>
<dbReference type="SUPFAM" id="SSF47266">
    <property type="entry name" value="4-helical cytokines"/>
    <property type="match status" value="1"/>
</dbReference>
<keyword evidence="3" id="KW-1185">Reference proteome</keyword>
<accession>A0A6G0IVF6</accession>
<name>A0A6G0IVF6_LARCR</name>
<evidence type="ECO:0000313" key="3">
    <source>
        <dbReference type="Proteomes" id="UP000424527"/>
    </source>
</evidence>
<keyword evidence="1" id="KW-1015">Disulfide bond</keyword>
<proteinExistence type="inferred from homology"/>
<organism evidence="2 3">
    <name type="scientific">Larimichthys crocea</name>
    <name type="common">Large yellow croaker</name>
    <name type="synonym">Pseudosciaena crocea</name>
    <dbReference type="NCBI Taxonomy" id="215358"/>
    <lineage>
        <taxon>Eukaryota</taxon>
        <taxon>Metazoa</taxon>
        <taxon>Chordata</taxon>
        <taxon>Craniata</taxon>
        <taxon>Vertebrata</taxon>
        <taxon>Euteleostomi</taxon>
        <taxon>Actinopterygii</taxon>
        <taxon>Neopterygii</taxon>
        <taxon>Teleostei</taxon>
        <taxon>Neoteleostei</taxon>
        <taxon>Acanthomorphata</taxon>
        <taxon>Eupercaria</taxon>
        <taxon>Sciaenidae</taxon>
        <taxon>Larimichthys</taxon>
    </lineage>
</organism>
<dbReference type="GO" id="GO:0005615">
    <property type="term" value="C:extracellular space"/>
    <property type="evidence" value="ECO:0007669"/>
    <property type="project" value="UniProtKB-KW"/>
</dbReference>
<comment type="similarity">
    <text evidence="1">Belongs to the IL-6 superfamily.</text>
</comment>